<evidence type="ECO:0000313" key="4">
    <source>
        <dbReference type="Proteomes" id="UP000018208"/>
    </source>
</evidence>
<dbReference type="OrthoDB" id="9972657at2759"/>
<dbReference type="EMBL" id="AUWU02000008">
    <property type="protein sequence ID" value="KAH0570078.1"/>
    <property type="molecule type" value="Genomic_DNA"/>
</dbReference>
<dbReference type="GO" id="GO:0016887">
    <property type="term" value="F:ATP hydrolysis activity"/>
    <property type="evidence" value="ECO:0007669"/>
    <property type="project" value="InterPro"/>
</dbReference>
<keyword evidence="4" id="KW-1185">Reference proteome</keyword>
<keyword evidence="2" id="KW-0808">Transferase</keyword>
<dbReference type="VEuPathDB" id="GiardiaDB:SS50377_28053"/>
<evidence type="ECO:0000313" key="2">
    <source>
        <dbReference type="EMBL" id="EST42607.1"/>
    </source>
</evidence>
<reference evidence="3" key="2">
    <citation type="submission" date="2020-12" db="EMBL/GenBank/DDBJ databases">
        <title>New Spironucleus salmonicida genome in near-complete chromosomes.</title>
        <authorList>
            <person name="Xu F."/>
            <person name="Kurt Z."/>
            <person name="Jimenez-Gonzalez A."/>
            <person name="Astvaldsson A."/>
            <person name="Andersson J.O."/>
            <person name="Svard S.G."/>
        </authorList>
    </citation>
    <scope>NUCLEOTIDE SEQUENCE</scope>
    <source>
        <strain evidence="3">ATCC 50377</strain>
    </source>
</reference>
<dbReference type="Proteomes" id="UP000018208">
    <property type="component" value="Unassembled WGS sequence"/>
</dbReference>
<reference evidence="2 3" key="1">
    <citation type="journal article" date="2014" name="PLoS Genet.">
        <title>The Genome of Spironucleus salmonicida Highlights a Fish Pathogen Adapted to Fluctuating Environments.</title>
        <authorList>
            <person name="Xu F."/>
            <person name="Jerlstrom-Hultqvist J."/>
            <person name="Einarsson E."/>
            <person name="Astvaldsson A."/>
            <person name="Svard S.G."/>
            <person name="Andersson J.O."/>
        </authorList>
    </citation>
    <scope>NUCLEOTIDE SEQUENCE</scope>
    <source>
        <strain evidence="3">ATCC 50377</strain>
    </source>
</reference>
<organism evidence="2">
    <name type="scientific">Spironucleus salmonicida</name>
    <dbReference type="NCBI Taxonomy" id="348837"/>
    <lineage>
        <taxon>Eukaryota</taxon>
        <taxon>Metamonada</taxon>
        <taxon>Diplomonadida</taxon>
        <taxon>Hexamitidae</taxon>
        <taxon>Hexamitinae</taxon>
        <taxon>Spironucleus</taxon>
    </lineage>
</organism>
<dbReference type="Gene3D" id="3.40.50.300">
    <property type="entry name" value="P-loop containing nucleotide triphosphate hydrolases"/>
    <property type="match status" value="1"/>
</dbReference>
<dbReference type="GO" id="GO:0016301">
    <property type="term" value="F:kinase activity"/>
    <property type="evidence" value="ECO:0007669"/>
    <property type="project" value="UniProtKB-KW"/>
</dbReference>
<dbReference type="SUPFAM" id="SSF52540">
    <property type="entry name" value="P-loop containing nucleoside triphosphate hydrolases"/>
    <property type="match status" value="1"/>
</dbReference>
<dbReference type="InterPro" id="IPR003959">
    <property type="entry name" value="ATPase_AAA_core"/>
</dbReference>
<dbReference type="InterPro" id="IPR027417">
    <property type="entry name" value="P-loop_NTPase"/>
</dbReference>
<name>V6LDP5_9EUKA</name>
<sequence length="229" mass="27128">MSEIMICICGLPATGKSTLLKALLNLGDFESLQFDTFLLTNQYQVARQLFYDYINNYKSNKILIIEHTFQHSSARKKVKVICEKLRKSIVFVVLISDLDVILERNSHRSDSVPNKSIMNIYQQWEDEPDAIIYCTQDKFTVQIAKEVLDIMHHKQQIFKPQPQIQTQVDSQKLMIDIESRKIVKEFILKYQLQKYGNQINNLRRQWLQMCEDIEKLEYYLNKNLDDIKK</sequence>
<gene>
    <name evidence="2" type="ORF">SS50377_17926</name>
    <name evidence="3" type="ORF">SS50377_28053</name>
</gene>
<dbReference type="AlphaFoldDB" id="V6LDP5"/>
<dbReference type="GO" id="GO:0005524">
    <property type="term" value="F:ATP binding"/>
    <property type="evidence" value="ECO:0007669"/>
    <property type="project" value="InterPro"/>
</dbReference>
<protein>
    <submittedName>
        <fullName evidence="2">L-seryl-tRNA(Sec) kinase</fullName>
    </submittedName>
</protein>
<keyword evidence="2" id="KW-0418">Kinase</keyword>
<evidence type="ECO:0000259" key="1">
    <source>
        <dbReference type="Pfam" id="PF00004"/>
    </source>
</evidence>
<dbReference type="EMBL" id="KI546159">
    <property type="protein sequence ID" value="EST42607.1"/>
    <property type="molecule type" value="Genomic_DNA"/>
</dbReference>
<proteinExistence type="predicted"/>
<accession>V6LDP5</accession>
<dbReference type="Pfam" id="PF00004">
    <property type="entry name" value="AAA"/>
    <property type="match status" value="1"/>
</dbReference>
<evidence type="ECO:0000313" key="3">
    <source>
        <dbReference type="EMBL" id="KAH0570078.1"/>
    </source>
</evidence>
<feature type="domain" description="ATPase AAA-type core" evidence="1">
    <location>
        <begin position="6"/>
        <end position="134"/>
    </location>
</feature>